<dbReference type="GO" id="GO:0009307">
    <property type="term" value="P:DNA restriction-modification system"/>
    <property type="evidence" value="ECO:0007669"/>
    <property type="project" value="UniProtKB-KW"/>
</dbReference>
<dbReference type="AlphaFoldDB" id="A0A0F9FPC6"/>
<comment type="caution">
    <text evidence="4">The sequence shown here is derived from an EMBL/GenBank/DDBJ whole genome shotgun (WGS) entry which is preliminary data.</text>
</comment>
<gene>
    <name evidence="4" type="ORF">LCGC14_2006360</name>
</gene>
<organism evidence="4">
    <name type="scientific">marine sediment metagenome</name>
    <dbReference type="NCBI Taxonomy" id="412755"/>
    <lineage>
        <taxon>unclassified sequences</taxon>
        <taxon>metagenomes</taxon>
        <taxon>ecological metagenomes</taxon>
    </lineage>
</organism>
<keyword evidence="2" id="KW-0238">DNA-binding</keyword>
<keyword evidence="1" id="KW-0680">Restriction system</keyword>
<feature type="region of interest" description="Disordered" evidence="3">
    <location>
        <begin position="14"/>
        <end position="40"/>
    </location>
</feature>
<accession>A0A0F9FPC6</accession>
<protein>
    <submittedName>
        <fullName evidence="4">Uncharacterized protein</fullName>
    </submittedName>
</protein>
<sequence length="108" mass="11890">MNVAPLGELVAARSSLEDPKKPQNAQMPHVSPEHIEGGSGRINWSRVRSCEEDGVISGKYVFHPGDIIYSKIRPYLNKIAVADRIGMCSADMYALVVNEDLASRSYLT</sequence>
<evidence type="ECO:0000256" key="1">
    <source>
        <dbReference type="ARBA" id="ARBA00022747"/>
    </source>
</evidence>
<evidence type="ECO:0000313" key="4">
    <source>
        <dbReference type="EMBL" id="KKL80281.1"/>
    </source>
</evidence>
<dbReference type="SUPFAM" id="SSF116734">
    <property type="entry name" value="DNA methylase specificity domain"/>
    <property type="match status" value="1"/>
</dbReference>
<dbReference type="InterPro" id="IPR044946">
    <property type="entry name" value="Restrct_endonuc_typeI_TRD_sf"/>
</dbReference>
<evidence type="ECO:0000256" key="2">
    <source>
        <dbReference type="ARBA" id="ARBA00023125"/>
    </source>
</evidence>
<proteinExistence type="predicted"/>
<dbReference type="EMBL" id="LAZR01022901">
    <property type="protein sequence ID" value="KKL80281.1"/>
    <property type="molecule type" value="Genomic_DNA"/>
</dbReference>
<dbReference type="Gene3D" id="3.90.220.20">
    <property type="entry name" value="DNA methylase specificity domains"/>
    <property type="match status" value="1"/>
</dbReference>
<name>A0A0F9FPC6_9ZZZZ</name>
<evidence type="ECO:0000256" key="3">
    <source>
        <dbReference type="SAM" id="MobiDB-lite"/>
    </source>
</evidence>
<dbReference type="GO" id="GO:0003677">
    <property type="term" value="F:DNA binding"/>
    <property type="evidence" value="ECO:0007669"/>
    <property type="project" value="UniProtKB-KW"/>
</dbReference>
<feature type="non-terminal residue" evidence="4">
    <location>
        <position position="108"/>
    </location>
</feature>
<reference evidence="4" key="1">
    <citation type="journal article" date="2015" name="Nature">
        <title>Complex archaea that bridge the gap between prokaryotes and eukaryotes.</title>
        <authorList>
            <person name="Spang A."/>
            <person name="Saw J.H."/>
            <person name="Jorgensen S.L."/>
            <person name="Zaremba-Niedzwiedzka K."/>
            <person name="Martijn J."/>
            <person name="Lind A.E."/>
            <person name="van Eijk R."/>
            <person name="Schleper C."/>
            <person name="Guy L."/>
            <person name="Ettema T.J."/>
        </authorList>
    </citation>
    <scope>NUCLEOTIDE SEQUENCE</scope>
</reference>